<evidence type="ECO:0000256" key="1">
    <source>
        <dbReference type="ARBA" id="ARBA00004123"/>
    </source>
</evidence>
<dbReference type="PROSITE" id="PS00027">
    <property type="entry name" value="HOMEOBOX_1"/>
    <property type="match status" value="1"/>
</dbReference>
<dbReference type="PROSITE" id="PS50071">
    <property type="entry name" value="HOMEOBOX_2"/>
    <property type="match status" value="1"/>
</dbReference>
<keyword evidence="3 6" id="KW-0238">DNA-binding</keyword>
<feature type="region of interest" description="Disordered" evidence="7">
    <location>
        <begin position="72"/>
        <end position="96"/>
    </location>
</feature>
<dbReference type="Pfam" id="PF05920">
    <property type="entry name" value="Homeobox_KN"/>
    <property type="match status" value="1"/>
</dbReference>
<dbReference type="PANTHER" id="PTHR11211:SF40">
    <property type="entry name" value="MIRROR, ISOFORM C"/>
    <property type="match status" value="1"/>
</dbReference>
<comment type="similarity">
    <text evidence="2">Belongs to the TALE/IRO homeobox family.</text>
</comment>
<reference evidence="11" key="1">
    <citation type="submission" date="2017-02" db="UniProtKB">
        <authorList>
            <consortium name="WormBaseParasite"/>
        </authorList>
    </citation>
    <scope>IDENTIFICATION</scope>
</reference>
<feature type="region of interest" description="Disordered" evidence="7">
    <location>
        <begin position="25"/>
        <end position="57"/>
    </location>
</feature>
<evidence type="ECO:0000256" key="2">
    <source>
        <dbReference type="ARBA" id="ARBA00008446"/>
    </source>
</evidence>
<keyword evidence="4 6" id="KW-0371">Homeobox</keyword>
<evidence type="ECO:0000313" key="10">
    <source>
        <dbReference type="Proteomes" id="UP000282613"/>
    </source>
</evidence>
<keyword evidence="10" id="KW-1185">Reference proteome</keyword>
<evidence type="ECO:0000256" key="3">
    <source>
        <dbReference type="ARBA" id="ARBA00023125"/>
    </source>
</evidence>
<dbReference type="AlphaFoldDB" id="A0A0R3VT99"/>
<reference evidence="9 10" key="2">
    <citation type="submission" date="2018-11" db="EMBL/GenBank/DDBJ databases">
        <authorList>
            <consortium name="Pathogen Informatics"/>
        </authorList>
    </citation>
    <scope>NUCLEOTIDE SEQUENCE [LARGE SCALE GENOMIC DNA]</scope>
</reference>
<evidence type="ECO:0000256" key="4">
    <source>
        <dbReference type="ARBA" id="ARBA00023155"/>
    </source>
</evidence>
<dbReference type="EMBL" id="UYRS01000057">
    <property type="protein sequence ID" value="VDK20954.1"/>
    <property type="molecule type" value="Genomic_DNA"/>
</dbReference>
<dbReference type="InterPro" id="IPR001356">
    <property type="entry name" value="HD"/>
</dbReference>
<feature type="compositionally biased region" description="Pro residues" evidence="7">
    <location>
        <begin position="38"/>
        <end position="52"/>
    </location>
</feature>
<name>A0A0R3VT99_TAEAS</name>
<organism evidence="11">
    <name type="scientific">Taenia asiatica</name>
    <name type="common">Asian tapeworm</name>
    <dbReference type="NCBI Taxonomy" id="60517"/>
    <lineage>
        <taxon>Eukaryota</taxon>
        <taxon>Metazoa</taxon>
        <taxon>Spiralia</taxon>
        <taxon>Lophotrochozoa</taxon>
        <taxon>Platyhelminthes</taxon>
        <taxon>Cestoda</taxon>
        <taxon>Eucestoda</taxon>
        <taxon>Cyclophyllidea</taxon>
        <taxon>Taeniidae</taxon>
        <taxon>Taenia</taxon>
    </lineage>
</organism>
<dbReference type="SUPFAM" id="SSF46689">
    <property type="entry name" value="Homeodomain-like"/>
    <property type="match status" value="1"/>
</dbReference>
<evidence type="ECO:0000313" key="11">
    <source>
        <dbReference type="WBParaSite" id="TASK_0000045101-mRNA-1"/>
    </source>
</evidence>
<dbReference type="Gene3D" id="1.10.10.60">
    <property type="entry name" value="Homeodomain-like"/>
    <property type="match status" value="1"/>
</dbReference>
<feature type="domain" description="Homeobox" evidence="8">
    <location>
        <begin position="187"/>
        <end position="250"/>
    </location>
</feature>
<accession>A0A0R3VT99</accession>
<feature type="region of interest" description="Disordered" evidence="7">
    <location>
        <begin position="266"/>
        <end position="344"/>
    </location>
</feature>
<gene>
    <name evidence="9" type="ORF">TASK_LOCUS452</name>
</gene>
<dbReference type="GO" id="GO:0005634">
    <property type="term" value="C:nucleus"/>
    <property type="evidence" value="ECO:0007669"/>
    <property type="project" value="UniProtKB-SubCell"/>
</dbReference>
<proteinExistence type="inferred from homology"/>
<dbReference type="WBParaSite" id="TASK_0000045101-mRNA-1">
    <property type="protein sequence ID" value="TASK_0000045101-mRNA-1"/>
    <property type="gene ID" value="TASK_0000045101"/>
</dbReference>
<feature type="compositionally biased region" description="Low complexity" evidence="7">
    <location>
        <begin position="28"/>
        <end position="37"/>
    </location>
</feature>
<dbReference type="FunFam" id="1.10.10.60:FF:000003">
    <property type="entry name" value="Iroquois-class homeobox protein IRX"/>
    <property type="match status" value="1"/>
</dbReference>
<dbReference type="GO" id="GO:0048468">
    <property type="term" value="P:cell development"/>
    <property type="evidence" value="ECO:0007669"/>
    <property type="project" value="TreeGrafter"/>
</dbReference>
<feature type="region of interest" description="Disordered" evidence="7">
    <location>
        <begin position="1"/>
        <end position="20"/>
    </location>
</feature>
<dbReference type="OrthoDB" id="5399138at2759"/>
<dbReference type="Proteomes" id="UP000282613">
    <property type="component" value="Unassembled WGS sequence"/>
</dbReference>
<comment type="subcellular location">
    <subcellularLocation>
        <location evidence="1 6">Nucleus</location>
    </subcellularLocation>
</comment>
<evidence type="ECO:0000259" key="8">
    <source>
        <dbReference type="PROSITE" id="PS50071"/>
    </source>
</evidence>
<dbReference type="InterPro" id="IPR008422">
    <property type="entry name" value="KN_HD"/>
</dbReference>
<keyword evidence="5 6" id="KW-0539">Nucleus</keyword>
<dbReference type="GO" id="GO:0000978">
    <property type="term" value="F:RNA polymerase II cis-regulatory region sequence-specific DNA binding"/>
    <property type="evidence" value="ECO:0007669"/>
    <property type="project" value="TreeGrafter"/>
</dbReference>
<dbReference type="GO" id="GO:0030182">
    <property type="term" value="P:neuron differentiation"/>
    <property type="evidence" value="ECO:0007669"/>
    <property type="project" value="TreeGrafter"/>
</dbReference>
<dbReference type="STRING" id="60517.A0A0R3VT99"/>
<sequence length="344" mass="37991">MAQPLENSSPNPRYPPCAMVPPLPPPFGLAAALTGPRLPLPPPPPPPPPPPHGTCAPHPMLMLQWMRSLLAQPQTPPASSNVAAPAPPPLPPPPTSAQPFCTASEAVQLSGLLSAAKNGASQQGSVLPHPPPPPLNPFQHDSLEWQHTNQEESEQLRRFRHALCTGSLDPQTMKMYQNFRYSLKVNNHGTPRRKNTTRETTGLLKAWLNEHRKNPYPNKSEKIMLAVITKMSLTQVSTWFANARRRLKKENKATWSLTLDQHFPDLGESFPGPAGEEFRESETYPTSSPPPPPPHLPLPTYEDEEREEDRDVIEVGEEMKKTTTKPGAKRSGKIWSVVEMTEGG</sequence>
<dbReference type="CDD" id="cd00086">
    <property type="entry name" value="homeodomain"/>
    <property type="match status" value="1"/>
</dbReference>
<feature type="compositionally biased region" description="Acidic residues" evidence="7">
    <location>
        <begin position="301"/>
        <end position="316"/>
    </location>
</feature>
<feature type="compositionally biased region" description="Pro residues" evidence="7">
    <location>
        <begin position="85"/>
        <end position="96"/>
    </location>
</feature>
<evidence type="ECO:0000256" key="5">
    <source>
        <dbReference type="ARBA" id="ARBA00023242"/>
    </source>
</evidence>
<evidence type="ECO:0000256" key="6">
    <source>
        <dbReference type="PROSITE-ProRule" id="PRU00108"/>
    </source>
</evidence>
<dbReference type="InterPro" id="IPR017970">
    <property type="entry name" value="Homeobox_CS"/>
</dbReference>
<evidence type="ECO:0000256" key="7">
    <source>
        <dbReference type="SAM" id="MobiDB-lite"/>
    </source>
</evidence>
<feature type="DNA-binding region" description="Homeobox" evidence="6">
    <location>
        <begin position="189"/>
        <end position="251"/>
    </location>
</feature>
<dbReference type="SMART" id="SM00389">
    <property type="entry name" value="HOX"/>
    <property type="match status" value="1"/>
</dbReference>
<feature type="compositionally biased region" description="Polar residues" evidence="7">
    <location>
        <begin position="1"/>
        <end position="11"/>
    </location>
</feature>
<dbReference type="PANTHER" id="PTHR11211">
    <property type="entry name" value="IROQUOIS-CLASS HOMEODOMAIN PROTEIN IRX"/>
    <property type="match status" value="1"/>
</dbReference>
<dbReference type="GO" id="GO:0000981">
    <property type="term" value="F:DNA-binding transcription factor activity, RNA polymerase II-specific"/>
    <property type="evidence" value="ECO:0007669"/>
    <property type="project" value="InterPro"/>
</dbReference>
<dbReference type="InterPro" id="IPR009057">
    <property type="entry name" value="Homeodomain-like_sf"/>
</dbReference>
<protein>
    <submittedName>
        <fullName evidence="11">Homeobox domain-containing protein</fullName>
    </submittedName>
</protein>
<evidence type="ECO:0000313" key="9">
    <source>
        <dbReference type="EMBL" id="VDK20954.1"/>
    </source>
</evidence>
<feature type="compositionally biased region" description="Pro residues" evidence="7">
    <location>
        <begin position="287"/>
        <end position="297"/>
    </location>
</feature>